<dbReference type="CDD" id="cd05254">
    <property type="entry name" value="dTDP_HR_like_SDR_e"/>
    <property type="match status" value="1"/>
</dbReference>
<dbReference type="EMBL" id="VSSQ01000439">
    <property type="protein sequence ID" value="MPL94723.1"/>
    <property type="molecule type" value="Genomic_DNA"/>
</dbReference>
<dbReference type="Gene3D" id="3.40.50.720">
    <property type="entry name" value="NAD(P)-binding Rossmann-like Domain"/>
    <property type="match status" value="1"/>
</dbReference>
<sequence>MHRILVTGSNGQLGSEIRELSKNDDTNVYFYTDVSELDITDKSAVNTFIENHQIDIVVNCAAYTQVDKAEDDEKTAFLINATAPGNLAESCKKYEVTLFHISTDYVFDGSNNVPYIETESTSPLGVYGRSKLEGEELIQQSGCSFIIIRTSWLYSSFGHNFMKTIARLSSEKDELRVVFDQVGTPTYARDLAIAILTIIQNDQFKDRKGFYHYSNEGVCSWYDFAKAINEYFGNDCHIRPCHSDEFPAKVTRPHYSVLDKTNIKNDFGIEIGYWRDSLCKCVELLKQNNS</sequence>
<dbReference type="InterPro" id="IPR005913">
    <property type="entry name" value="dTDP_dehydrorham_reduct"/>
</dbReference>
<dbReference type="GO" id="GO:0019305">
    <property type="term" value="P:dTDP-rhamnose biosynthetic process"/>
    <property type="evidence" value="ECO:0007669"/>
    <property type="project" value="TreeGrafter"/>
</dbReference>
<keyword evidence="2" id="KW-0560">Oxidoreductase</keyword>
<dbReference type="InterPro" id="IPR029903">
    <property type="entry name" value="RmlD-like-bd"/>
</dbReference>
<dbReference type="AlphaFoldDB" id="A0A644VWL8"/>
<protein>
    <submittedName>
        <fullName evidence="2">dTDP-4-dehydrorhamnose reductase</fullName>
        <ecNumber evidence="2">1.1.1.133</ecNumber>
    </submittedName>
</protein>
<dbReference type="EC" id="1.1.1.133" evidence="2"/>
<dbReference type="Pfam" id="PF04321">
    <property type="entry name" value="RmlD_sub_bind"/>
    <property type="match status" value="1"/>
</dbReference>
<evidence type="ECO:0000259" key="1">
    <source>
        <dbReference type="Pfam" id="PF04321"/>
    </source>
</evidence>
<evidence type="ECO:0000313" key="2">
    <source>
        <dbReference type="EMBL" id="MPL94723.1"/>
    </source>
</evidence>
<dbReference type="NCBIfam" id="TIGR01214">
    <property type="entry name" value="rmlD"/>
    <property type="match status" value="1"/>
</dbReference>
<dbReference type="GO" id="GO:0005829">
    <property type="term" value="C:cytosol"/>
    <property type="evidence" value="ECO:0007669"/>
    <property type="project" value="TreeGrafter"/>
</dbReference>
<name>A0A644VWL8_9ZZZZ</name>
<dbReference type="SUPFAM" id="SSF51735">
    <property type="entry name" value="NAD(P)-binding Rossmann-fold domains"/>
    <property type="match status" value="1"/>
</dbReference>
<accession>A0A644VWL8</accession>
<reference evidence="2" key="1">
    <citation type="submission" date="2019-08" db="EMBL/GenBank/DDBJ databases">
        <authorList>
            <person name="Kucharzyk K."/>
            <person name="Murdoch R.W."/>
            <person name="Higgins S."/>
            <person name="Loffler F."/>
        </authorList>
    </citation>
    <scope>NUCLEOTIDE SEQUENCE</scope>
</reference>
<gene>
    <name evidence="2" type="primary">rmlD_8</name>
    <name evidence="2" type="ORF">SDC9_40878</name>
</gene>
<comment type="caution">
    <text evidence="2">The sequence shown here is derived from an EMBL/GenBank/DDBJ whole genome shotgun (WGS) entry which is preliminary data.</text>
</comment>
<dbReference type="Gene3D" id="3.90.25.10">
    <property type="entry name" value="UDP-galactose 4-epimerase, domain 1"/>
    <property type="match status" value="1"/>
</dbReference>
<feature type="domain" description="RmlD-like substrate binding" evidence="1">
    <location>
        <begin position="3"/>
        <end position="284"/>
    </location>
</feature>
<proteinExistence type="predicted"/>
<dbReference type="GO" id="GO:0008831">
    <property type="term" value="F:dTDP-4-dehydrorhamnose reductase activity"/>
    <property type="evidence" value="ECO:0007669"/>
    <property type="project" value="UniProtKB-EC"/>
</dbReference>
<dbReference type="PANTHER" id="PTHR10491:SF4">
    <property type="entry name" value="METHIONINE ADENOSYLTRANSFERASE 2 SUBUNIT BETA"/>
    <property type="match status" value="1"/>
</dbReference>
<dbReference type="PANTHER" id="PTHR10491">
    <property type="entry name" value="DTDP-4-DEHYDRORHAMNOSE REDUCTASE"/>
    <property type="match status" value="1"/>
</dbReference>
<organism evidence="2">
    <name type="scientific">bioreactor metagenome</name>
    <dbReference type="NCBI Taxonomy" id="1076179"/>
    <lineage>
        <taxon>unclassified sequences</taxon>
        <taxon>metagenomes</taxon>
        <taxon>ecological metagenomes</taxon>
    </lineage>
</organism>
<dbReference type="InterPro" id="IPR036291">
    <property type="entry name" value="NAD(P)-bd_dom_sf"/>
</dbReference>